<sequence length="124" mass="13925">MTDARQLWTDWTALWNGDLDIAEKLVTADFQVHFGRDIPTADELRGPYELAKFIGDFRARYENLTYRTVVGPIVDAAGGYVTGHWVADFLKDNAAERKPGIDILRIDGDRVAQAWSITGTRSLP</sequence>
<dbReference type="Pfam" id="PF12680">
    <property type="entry name" value="SnoaL_2"/>
    <property type="match status" value="1"/>
</dbReference>
<protein>
    <recommendedName>
        <fullName evidence="1">SnoaL-like domain-containing protein</fullName>
    </recommendedName>
</protein>
<feature type="domain" description="SnoaL-like" evidence="1">
    <location>
        <begin position="12"/>
        <end position="113"/>
    </location>
</feature>
<dbReference type="Proteomes" id="UP001500618">
    <property type="component" value="Unassembled WGS sequence"/>
</dbReference>
<gene>
    <name evidence="2" type="ORF">GCM10009765_18030</name>
</gene>
<evidence type="ECO:0000313" key="3">
    <source>
        <dbReference type="Proteomes" id="UP001500618"/>
    </source>
</evidence>
<dbReference type="InterPro" id="IPR037401">
    <property type="entry name" value="SnoaL-like"/>
</dbReference>
<accession>A0ABP4SG19</accession>
<dbReference type="EMBL" id="BAAANY010000007">
    <property type="protein sequence ID" value="GAA1668945.1"/>
    <property type="molecule type" value="Genomic_DNA"/>
</dbReference>
<evidence type="ECO:0000313" key="2">
    <source>
        <dbReference type="EMBL" id="GAA1668945.1"/>
    </source>
</evidence>
<organism evidence="2 3">
    <name type="scientific">Fodinicola feengrottensis</name>
    <dbReference type="NCBI Taxonomy" id="435914"/>
    <lineage>
        <taxon>Bacteria</taxon>
        <taxon>Bacillati</taxon>
        <taxon>Actinomycetota</taxon>
        <taxon>Actinomycetes</taxon>
        <taxon>Mycobacteriales</taxon>
        <taxon>Fodinicola</taxon>
    </lineage>
</organism>
<dbReference type="InterPro" id="IPR032710">
    <property type="entry name" value="NTF2-like_dom_sf"/>
</dbReference>
<comment type="caution">
    <text evidence="2">The sequence shown here is derived from an EMBL/GenBank/DDBJ whole genome shotgun (WGS) entry which is preliminary data.</text>
</comment>
<dbReference type="Gene3D" id="3.10.450.50">
    <property type="match status" value="1"/>
</dbReference>
<evidence type="ECO:0000259" key="1">
    <source>
        <dbReference type="Pfam" id="PF12680"/>
    </source>
</evidence>
<name>A0ABP4SG19_9ACTN</name>
<proteinExistence type="predicted"/>
<dbReference type="RefSeq" id="WP_344308839.1">
    <property type="nucleotide sequence ID" value="NZ_BAAANY010000007.1"/>
</dbReference>
<dbReference type="SUPFAM" id="SSF54427">
    <property type="entry name" value="NTF2-like"/>
    <property type="match status" value="1"/>
</dbReference>
<keyword evidence="3" id="KW-1185">Reference proteome</keyword>
<reference evidence="3" key="1">
    <citation type="journal article" date="2019" name="Int. J. Syst. Evol. Microbiol.">
        <title>The Global Catalogue of Microorganisms (GCM) 10K type strain sequencing project: providing services to taxonomists for standard genome sequencing and annotation.</title>
        <authorList>
            <consortium name="The Broad Institute Genomics Platform"/>
            <consortium name="The Broad Institute Genome Sequencing Center for Infectious Disease"/>
            <person name="Wu L."/>
            <person name="Ma J."/>
        </authorList>
    </citation>
    <scope>NUCLEOTIDE SEQUENCE [LARGE SCALE GENOMIC DNA]</scope>
    <source>
        <strain evidence="3">JCM 14718</strain>
    </source>
</reference>